<evidence type="ECO:0000256" key="1">
    <source>
        <dbReference type="SAM" id="Phobius"/>
    </source>
</evidence>
<protein>
    <submittedName>
        <fullName evidence="2">Integral membrane protein</fullName>
    </submittedName>
</protein>
<gene>
    <name evidence="2" type="ORF">DY78_GL000823</name>
</gene>
<name>A0A0R2NLC1_9LACO</name>
<keyword evidence="1" id="KW-1133">Transmembrane helix</keyword>
<dbReference type="EMBL" id="AYGX02000122">
    <property type="protein sequence ID" value="KRO26559.1"/>
    <property type="molecule type" value="Genomic_DNA"/>
</dbReference>
<evidence type="ECO:0000313" key="2">
    <source>
        <dbReference type="EMBL" id="KRO26559.1"/>
    </source>
</evidence>
<organism evidence="2 3">
    <name type="scientific">Lactiplantibacillus fabifermentans DSM 21115</name>
    <dbReference type="NCBI Taxonomy" id="1413187"/>
    <lineage>
        <taxon>Bacteria</taxon>
        <taxon>Bacillati</taxon>
        <taxon>Bacillota</taxon>
        <taxon>Bacilli</taxon>
        <taxon>Lactobacillales</taxon>
        <taxon>Lactobacillaceae</taxon>
        <taxon>Lactiplantibacillus</taxon>
    </lineage>
</organism>
<keyword evidence="3" id="KW-1185">Reference proteome</keyword>
<accession>A0A0R2NLC1</accession>
<evidence type="ECO:0000313" key="3">
    <source>
        <dbReference type="Proteomes" id="UP000050920"/>
    </source>
</evidence>
<feature type="transmembrane region" description="Helical" evidence="1">
    <location>
        <begin position="129"/>
        <end position="148"/>
    </location>
</feature>
<keyword evidence="1" id="KW-0472">Membrane</keyword>
<comment type="caution">
    <text evidence="2">The sequence shown here is derived from an EMBL/GenBank/DDBJ whole genome shotgun (WGS) entry which is preliminary data.</text>
</comment>
<feature type="transmembrane region" description="Helical" evidence="1">
    <location>
        <begin position="12"/>
        <end position="34"/>
    </location>
</feature>
<sequence length="157" mass="17860">MWQAKNLISSWFYSAIAVFIVMVLSARQAVNHIVLEFNPLVIYCIVCGLVLFPIIKYRWARVFKVWGKGKAEKPSDPRPDDDQIIKDSGRPWSVAAKRTKPKPVPTALTPQVEAKADFMDEFINFFKNIFMAIVLIVISPAVCLGFWVKDHRVGGQH</sequence>
<reference evidence="2 3" key="1">
    <citation type="journal article" date="2015" name="Genome Announc.">
        <title>Expanding the biotechnology potential of lactobacilli through comparative genomics of 213 strains and associated genera.</title>
        <authorList>
            <person name="Sun Z."/>
            <person name="Harris H.M."/>
            <person name="McCann A."/>
            <person name="Guo C."/>
            <person name="Argimon S."/>
            <person name="Zhang W."/>
            <person name="Yang X."/>
            <person name="Jeffery I.B."/>
            <person name="Cooney J.C."/>
            <person name="Kagawa T.F."/>
            <person name="Liu W."/>
            <person name="Song Y."/>
            <person name="Salvetti E."/>
            <person name="Wrobel A."/>
            <person name="Rasinkangas P."/>
            <person name="Parkhill J."/>
            <person name="Rea M.C."/>
            <person name="O'Sullivan O."/>
            <person name="Ritari J."/>
            <person name="Douillard F.P."/>
            <person name="Paul Ross R."/>
            <person name="Yang R."/>
            <person name="Briner A.E."/>
            <person name="Felis G.E."/>
            <person name="de Vos W.M."/>
            <person name="Barrangou R."/>
            <person name="Klaenhammer T.R."/>
            <person name="Caufield P.W."/>
            <person name="Cui Y."/>
            <person name="Zhang H."/>
            <person name="O'Toole P.W."/>
        </authorList>
    </citation>
    <scope>NUCLEOTIDE SEQUENCE [LARGE SCALE GENOMIC DNA]</scope>
    <source>
        <strain evidence="2 3">DSM 21115</strain>
    </source>
</reference>
<keyword evidence="1" id="KW-0812">Transmembrane</keyword>
<proteinExistence type="predicted"/>
<dbReference type="Proteomes" id="UP000050920">
    <property type="component" value="Unassembled WGS sequence"/>
</dbReference>
<feature type="transmembrane region" description="Helical" evidence="1">
    <location>
        <begin position="40"/>
        <end position="59"/>
    </location>
</feature>
<dbReference type="RefSeq" id="WP_024625518.1">
    <property type="nucleotide sequence ID" value="NZ_AYGX02000122.1"/>
</dbReference>
<dbReference type="AlphaFoldDB" id="A0A0R2NLC1"/>